<keyword evidence="3" id="KW-1185">Reference proteome</keyword>
<dbReference type="Proteomes" id="UP000575898">
    <property type="component" value="Unassembled WGS sequence"/>
</dbReference>
<reference evidence="2 3" key="1">
    <citation type="submission" date="2020-08" db="EMBL/GenBank/DDBJ databases">
        <title>Genomic Encyclopedia of Type Strains, Phase IV (KMG-IV): sequencing the most valuable type-strain genomes for metagenomic binning, comparative biology and taxonomic classification.</title>
        <authorList>
            <person name="Goeker M."/>
        </authorList>
    </citation>
    <scope>NUCLEOTIDE SEQUENCE [LARGE SCALE GENOMIC DNA]</scope>
    <source>
        <strain evidence="2 3">DSM 27165</strain>
    </source>
</reference>
<feature type="domain" description="HTH cro/C1-type" evidence="1">
    <location>
        <begin position="12"/>
        <end position="65"/>
    </location>
</feature>
<dbReference type="Pfam" id="PF10552">
    <property type="entry name" value="ORF6C"/>
    <property type="match status" value="1"/>
</dbReference>
<comment type="caution">
    <text evidence="2">The sequence shown here is derived from an EMBL/GenBank/DDBJ whole genome shotgun (WGS) entry which is preliminary data.</text>
</comment>
<dbReference type="InterPro" id="IPR018878">
    <property type="entry name" value="ORF6C_dom"/>
</dbReference>
<dbReference type="GO" id="GO:0003677">
    <property type="term" value="F:DNA binding"/>
    <property type="evidence" value="ECO:0007669"/>
    <property type="project" value="InterPro"/>
</dbReference>
<dbReference type="RefSeq" id="WP_184035138.1">
    <property type="nucleotide sequence ID" value="NZ_JACHHY010000003.1"/>
</dbReference>
<evidence type="ECO:0000259" key="1">
    <source>
        <dbReference type="PROSITE" id="PS50943"/>
    </source>
</evidence>
<gene>
    <name evidence="2" type="ORF">HNQ59_000671</name>
</gene>
<dbReference type="InterPro" id="IPR010982">
    <property type="entry name" value="Lambda_DNA-bd_dom_sf"/>
</dbReference>
<name>A0A840MKM6_9PROT</name>
<evidence type="ECO:0000313" key="2">
    <source>
        <dbReference type="EMBL" id="MBB5017407.1"/>
    </source>
</evidence>
<dbReference type="PROSITE" id="PS50943">
    <property type="entry name" value="HTH_CROC1"/>
    <property type="match status" value="1"/>
</dbReference>
<dbReference type="AlphaFoldDB" id="A0A840MKM6"/>
<sequence>MAIDRADIAIRMVEERARIGYSQADFARKLGISRETQRRYEIGESGLSGEMLAHAALFGVDVQYVLTGIRSLNAQAAQQAVMEQGSDALTTISRDALTMPNGTTVNIVTTQHVTHVKALVKPGTDHISEAQAAQLTALVNEIVELETRLQKEPKGYRAVWGALNAHCRVTRYRLIAAVDYDKADTYLRQWLLRLNSLASSPRKENERWRTRKLAYIKINTQQDAAWLGAFLYKHFKSESLTDLSDKALEKTYRAVASRRRKVSSAK</sequence>
<dbReference type="CDD" id="cd00093">
    <property type="entry name" value="HTH_XRE"/>
    <property type="match status" value="1"/>
</dbReference>
<dbReference type="SUPFAM" id="SSF47413">
    <property type="entry name" value="lambda repressor-like DNA-binding domains"/>
    <property type="match status" value="1"/>
</dbReference>
<dbReference type="Pfam" id="PF01381">
    <property type="entry name" value="HTH_3"/>
    <property type="match status" value="1"/>
</dbReference>
<evidence type="ECO:0000313" key="3">
    <source>
        <dbReference type="Proteomes" id="UP000575898"/>
    </source>
</evidence>
<organism evidence="2 3">
    <name type="scientific">Chitinivorax tropicus</name>
    <dbReference type="NCBI Taxonomy" id="714531"/>
    <lineage>
        <taxon>Bacteria</taxon>
        <taxon>Pseudomonadati</taxon>
        <taxon>Pseudomonadota</taxon>
        <taxon>Betaproteobacteria</taxon>
        <taxon>Chitinivorax</taxon>
    </lineage>
</organism>
<accession>A0A840MKM6</accession>
<protein>
    <submittedName>
        <fullName evidence="2">Transcriptional regulator with XRE-family HTH domain</fullName>
    </submittedName>
</protein>
<dbReference type="SMART" id="SM00530">
    <property type="entry name" value="HTH_XRE"/>
    <property type="match status" value="1"/>
</dbReference>
<dbReference type="EMBL" id="JACHHY010000003">
    <property type="protein sequence ID" value="MBB5017407.1"/>
    <property type="molecule type" value="Genomic_DNA"/>
</dbReference>
<dbReference type="InterPro" id="IPR001387">
    <property type="entry name" value="Cro/C1-type_HTH"/>
</dbReference>
<dbReference type="Gene3D" id="1.10.260.40">
    <property type="entry name" value="lambda repressor-like DNA-binding domains"/>
    <property type="match status" value="1"/>
</dbReference>
<proteinExistence type="predicted"/>